<keyword evidence="11" id="KW-1185">Reference proteome</keyword>
<dbReference type="Proteomes" id="UP001058072">
    <property type="component" value="Chromosome"/>
</dbReference>
<name>A0A9Q9CEX3_9FIRM</name>
<dbReference type="Proteomes" id="UP001058016">
    <property type="component" value="Chromosome"/>
</dbReference>
<dbReference type="PRINTS" id="PR00727">
    <property type="entry name" value="LEADERPTASE"/>
</dbReference>
<comment type="catalytic activity">
    <reaction evidence="1 7">
        <text>Cleavage of hydrophobic, N-terminal signal or leader sequences from secreted and periplasmic proteins.</text>
        <dbReference type="EC" id="3.4.21.89"/>
    </reaction>
</comment>
<dbReference type="GO" id="GO:0004252">
    <property type="term" value="F:serine-type endopeptidase activity"/>
    <property type="evidence" value="ECO:0007669"/>
    <property type="project" value="InterPro"/>
</dbReference>
<dbReference type="NCBIfam" id="TIGR02227">
    <property type="entry name" value="sigpep_I_bact"/>
    <property type="match status" value="1"/>
</dbReference>
<evidence type="ECO:0000256" key="7">
    <source>
        <dbReference type="RuleBase" id="RU362042"/>
    </source>
</evidence>
<evidence type="ECO:0000313" key="11">
    <source>
        <dbReference type="Proteomes" id="UP001058016"/>
    </source>
</evidence>
<dbReference type="Gene3D" id="2.10.109.10">
    <property type="entry name" value="Umud Fragment, subunit A"/>
    <property type="match status" value="1"/>
</dbReference>
<feature type="active site" evidence="6">
    <location>
        <position position="82"/>
    </location>
</feature>
<reference evidence="10 11" key="1">
    <citation type="submission" date="2021-03" db="EMBL/GenBank/DDBJ databases">
        <title>Comparative Genomics and Metabolomics in the genus Turicibacter.</title>
        <authorList>
            <person name="Maki J."/>
            <person name="Looft T."/>
        </authorList>
    </citation>
    <scope>NUCLEOTIDE SEQUENCE</scope>
    <source>
        <strain evidence="10">ISU324</strain>
        <strain evidence="9 11">MMM721</strain>
    </source>
</reference>
<dbReference type="Pfam" id="PF10502">
    <property type="entry name" value="Peptidase_S26"/>
    <property type="match status" value="1"/>
</dbReference>
<dbReference type="CDD" id="cd06530">
    <property type="entry name" value="S26_SPase_I"/>
    <property type="match status" value="1"/>
</dbReference>
<evidence type="ECO:0000259" key="8">
    <source>
        <dbReference type="Pfam" id="PF10502"/>
    </source>
</evidence>
<comment type="similarity">
    <text evidence="3 7">Belongs to the peptidase S26 family.</text>
</comment>
<evidence type="ECO:0000313" key="12">
    <source>
        <dbReference type="Proteomes" id="UP001058072"/>
    </source>
</evidence>
<sequence length="166" mass="19041">MGKEENTFLDDVVEVGASLLVGYVISRFVRLALARGQSMVPTIKNNQPIILDCRAYHRGEPKRHDLVAFRAHQKNQHKFFLKRVIGLPNEHVLVEDGRVYINGILLEEPYINEPMKRHPKIDLIVEEGHLFVMGDNRNHSLDSRSPSLGLIRIKEDVVGVVKQFRK</sequence>
<feature type="active site" evidence="6">
    <location>
        <position position="38"/>
    </location>
</feature>
<proteinExistence type="inferred from homology"/>
<evidence type="ECO:0000256" key="2">
    <source>
        <dbReference type="ARBA" id="ARBA00004401"/>
    </source>
</evidence>
<dbReference type="InterPro" id="IPR036286">
    <property type="entry name" value="LexA/Signal_pep-like_sf"/>
</dbReference>
<comment type="subcellular location">
    <subcellularLocation>
        <location evidence="2">Cell membrane</location>
        <topology evidence="2">Single-pass type II membrane protein</topology>
    </subcellularLocation>
    <subcellularLocation>
        <location evidence="7">Membrane</location>
        <topology evidence="7">Single-pass type II membrane protein</topology>
    </subcellularLocation>
</comment>
<dbReference type="AlphaFoldDB" id="A0A9Q9CEX3"/>
<dbReference type="EMBL" id="CP071250">
    <property type="protein sequence ID" value="UUF07380.1"/>
    <property type="molecule type" value="Genomic_DNA"/>
</dbReference>
<evidence type="ECO:0000256" key="3">
    <source>
        <dbReference type="ARBA" id="ARBA00009370"/>
    </source>
</evidence>
<dbReference type="EMBL" id="CP071249">
    <property type="protein sequence ID" value="UUF06140.1"/>
    <property type="molecule type" value="Genomic_DNA"/>
</dbReference>
<dbReference type="PROSITE" id="PS00761">
    <property type="entry name" value="SPASE_I_3"/>
    <property type="match status" value="1"/>
</dbReference>
<evidence type="ECO:0000256" key="6">
    <source>
        <dbReference type="PIRSR" id="PIRSR600223-1"/>
    </source>
</evidence>
<dbReference type="RefSeq" id="WP_055242621.1">
    <property type="nucleotide sequence ID" value="NZ_CP071249.1"/>
</dbReference>
<evidence type="ECO:0000313" key="10">
    <source>
        <dbReference type="EMBL" id="UUF07380.1"/>
    </source>
</evidence>
<evidence type="ECO:0000313" key="9">
    <source>
        <dbReference type="EMBL" id="UUF06140.1"/>
    </source>
</evidence>
<dbReference type="EC" id="3.4.21.89" evidence="4 7"/>
<protein>
    <recommendedName>
        <fullName evidence="4 7">Signal peptidase I</fullName>
        <ecNumber evidence="4 7">3.4.21.89</ecNumber>
    </recommendedName>
</protein>
<dbReference type="PANTHER" id="PTHR43390">
    <property type="entry name" value="SIGNAL PEPTIDASE I"/>
    <property type="match status" value="1"/>
</dbReference>
<organism evidence="10 12">
    <name type="scientific">Turicibacter bilis</name>
    <dbReference type="NCBI Taxonomy" id="2735723"/>
    <lineage>
        <taxon>Bacteria</taxon>
        <taxon>Bacillati</taxon>
        <taxon>Bacillota</taxon>
        <taxon>Erysipelotrichia</taxon>
        <taxon>Erysipelotrichales</taxon>
        <taxon>Turicibacteraceae</taxon>
        <taxon>Turicibacter</taxon>
    </lineage>
</organism>
<evidence type="ECO:0000256" key="1">
    <source>
        <dbReference type="ARBA" id="ARBA00000677"/>
    </source>
</evidence>
<dbReference type="InterPro" id="IPR000223">
    <property type="entry name" value="Pept_S26A_signal_pept_1"/>
</dbReference>
<keyword evidence="7" id="KW-0645">Protease</keyword>
<dbReference type="GO" id="GO:0005886">
    <property type="term" value="C:plasma membrane"/>
    <property type="evidence" value="ECO:0007669"/>
    <property type="project" value="UniProtKB-SubCell"/>
</dbReference>
<evidence type="ECO:0000256" key="5">
    <source>
        <dbReference type="ARBA" id="ARBA00022801"/>
    </source>
</evidence>
<feature type="domain" description="Peptidase S26" evidence="8">
    <location>
        <begin position="17"/>
        <end position="162"/>
    </location>
</feature>
<keyword evidence="5 7" id="KW-0378">Hydrolase</keyword>
<dbReference type="PANTHER" id="PTHR43390:SF1">
    <property type="entry name" value="CHLOROPLAST PROCESSING PEPTIDASE"/>
    <property type="match status" value="1"/>
</dbReference>
<dbReference type="SUPFAM" id="SSF51306">
    <property type="entry name" value="LexA/Signal peptidase"/>
    <property type="match status" value="1"/>
</dbReference>
<dbReference type="GO" id="GO:0009003">
    <property type="term" value="F:signal peptidase activity"/>
    <property type="evidence" value="ECO:0007669"/>
    <property type="project" value="UniProtKB-EC"/>
</dbReference>
<accession>A0A9Q9CEX3</accession>
<evidence type="ECO:0000256" key="4">
    <source>
        <dbReference type="ARBA" id="ARBA00013208"/>
    </source>
</evidence>
<gene>
    <name evidence="10" type="primary">lepB</name>
    <name evidence="9" type="ORF">J0J69_00695</name>
    <name evidence="10" type="ORF">J0J70_06985</name>
</gene>
<dbReference type="GO" id="GO:0006465">
    <property type="term" value="P:signal peptide processing"/>
    <property type="evidence" value="ECO:0007669"/>
    <property type="project" value="InterPro"/>
</dbReference>
<dbReference type="InterPro" id="IPR019533">
    <property type="entry name" value="Peptidase_S26"/>
</dbReference>
<dbReference type="InterPro" id="IPR019758">
    <property type="entry name" value="Pept_S26A_signal_pept_1_CS"/>
</dbReference>